<gene>
    <name evidence="1" type="ORF">PSON_ATCC_30995.1.T0820271</name>
</gene>
<dbReference type="Proteomes" id="UP000692954">
    <property type="component" value="Unassembled WGS sequence"/>
</dbReference>
<protein>
    <submittedName>
        <fullName evidence="1">Uncharacterized protein</fullName>
    </submittedName>
</protein>
<evidence type="ECO:0000313" key="2">
    <source>
        <dbReference type="Proteomes" id="UP000692954"/>
    </source>
</evidence>
<proteinExistence type="predicted"/>
<evidence type="ECO:0000313" key="1">
    <source>
        <dbReference type="EMBL" id="CAD8104725.1"/>
    </source>
</evidence>
<dbReference type="AlphaFoldDB" id="A0A8S1PNI8"/>
<organism evidence="1 2">
    <name type="scientific">Paramecium sonneborni</name>
    <dbReference type="NCBI Taxonomy" id="65129"/>
    <lineage>
        <taxon>Eukaryota</taxon>
        <taxon>Sar</taxon>
        <taxon>Alveolata</taxon>
        <taxon>Ciliophora</taxon>
        <taxon>Intramacronucleata</taxon>
        <taxon>Oligohymenophorea</taxon>
        <taxon>Peniculida</taxon>
        <taxon>Parameciidae</taxon>
        <taxon>Paramecium</taxon>
    </lineage>
</organism>
<name>A0A8S1PNI8_9CILI</name>
<reference evidence="1" key="1">
    <citation type="submission" date="2021-01" db="EMBL/GenBank/DDBJ databases">
        <authorList>
            <consortium name="Genoscope - CEA"/>
            <person name="William W."/>
        </authorList>
    </citation>
    <scope>NUCLEOTIDE SEQUENCE</scope>
</reference>
<dbReference type="EMBL" id="CAJJDN010000082">
    <property type="protein sequence ID" value="CAD8104725.1"/>
    <property type="molecule type" value="Genomic_DNA"/>
</dbReference>
<sequence>MQKLFTKIWVILFQYLASLLNKKTSINFFRIKGQILWKSWICEILEQIIILQRFVFIQKKAIFDFLMIRFQACVFQLIAFSLEKKNRLEEAINCWDIGIESNKNKFGFTRIIKAFRKKTNKCKLYKNIVNQRNYSIIIGMMHFKMILNKRLITLKMKSLNIGKILLNINQNDIYFYQQKAFIQQNHLFNLEKFGKQEKFIKCWDKGIAKNLNNLNYYLYKSIKIHIQLLHQKIKKKYIQIKRQDKETQIINIWQKAIQYNPNKKLFYFEKVKFNSHFIQVKHQNINKNMKKQLNFGTIIFQRIKMFNRLCWKQFFHQLNRENMNKQRIFGIQLIIVNLIVSNSILDQVNQIYNGKQKHQNNKLMFKKQLKFGNQVFKANHMKKMLIIQKNVKLFRINLNFRKLLIVAIMNLRICKQYLKLQSKMFDIHYCQLEKAIFIQGKRQEQNPKNSQLLGFQNSKKQNLISILQRQNKLQIENEKKWLQKVEEI</sequence>
<keyword evidence="2" id="KW-1185">Reference proteome</keyword>
<comment type="caution">
    <text evidence="1">The sequence shown here is derived from an EMBL/GenBank/DDBJ whole genome shotgun (WGS) entry which is preliminary data.</text>
</comment>
<accession>A0A8S1PNI8</accession>